<comment type="subcellular location">
    <subcellularLocation>
        <location evidence="1">Cell membrane</location>
        <topology evidence="1">Single-pass membrane protein</topology>
    </subcellularLocation>
</comment>
<dbReference type="CDD" id="cd07185">
    <property type="entry name" value="OmpA_C-like"/>
    <property type="match status" value="1"/>
</dbReference>
<accession>A0A1H3BM21</accession>
<evidence type="ECO:0000256" key="6">
    <source>
        <dbReference type="ARBA" id="ARBA00023136"/>
    </source>
</evidence>
<sequence length="312" mass="33546">MARRRRPEEHANHERWLVSYADFITLLFAFFVVMYSISSINEGKYKVLSDSMVGAFNQPDRSIKAIPIGDERPRTTEPDRSLTDDIEGSDSSSERGPADPLETIANDVRDAFGDLMKTEQLTVRGNELWVEITLNSSLLFPSGDAIPNDAAFSIIEKVAKILAPYENPVHVEGFTDNLPIRTAQFPTNWELSAARAASIVRMMAMEGVAPGRMAAVGYGEFQPVADNATADGRARNRRVVLVVSRNLDVRRSVSGSGSGKAQPDAALKRAGTQPANTQDARASIGEAVNPSSPPPGGANLGAVQAAPGGNQP</sequence>
<gene>
    <name evidence="11" type="ORF">SAMN05216287_2897</name>
</gene>
<name>A0A1H3BM21_9PSED</name>
<evidence type="ECO:0000256" key="1">
    <source>
        <dbReference type="ARBA" id="ARBA00004162"/>
    </source>
</evidence>
<evidence type="ECO:0000256" key="9">
    <source>
        <dbReference type="SAM" id="Phobius"/>
    </source>
</evidence>
<evidence type="ECO:0000256" key="4">
    <source>
        <dbReference type="ARBA" id="ARBA00022692"/>
    </source>
</evidence>
<dbReference type="InterPro" id="IPR050330">
    <property type="entry name" value="Bact_OuterMem_StrucFunc"/>
</dbReference>
<organism evidence="11 12">
    <name type="scientific">Pseudomonas kuykendallii</name>
    <dbReference type="NCBI Taxonomy" id="1007099"/>
    <lineage>
        <taxon>Bacteria</taxon>
        <taxon>Pseudomonadati</taxon>
        <taxon>Pseudomonadota</taxon>
        <taxon>Gammaproteobacteria</taxon>
        <taxon>Pseudomonadales</taxon>
        <taxon>Pseudomonadaceae</taxon>
        <taxon>Pseudomonas</taxon>
    </lineage>
</organism>
<reference evidence="12" key="1">
    <citation type="submission" date="2016-10" db="EMBL/GenBank/DDBJ databases">
        <authorList>
            <person name="Varghese N."/>
            <person name="Submissions S."/>
        </authorList>
    </citation>
    <scope>NUCLEOTIDE SEQUENCE [LARGE SCALE GENOMIC DNA]</scope>
    <source>
        <strain evidence="12">NRRL B-59562</strain>
    </source>
</reference>
<keyword evidence="4 9" id="KW-0812">Transmembrane</keyword>
<evidence type="ECO:0000256" key="2">
    <source>
        <dbReference type="ARBA" id="ARBA00008914"/>
    </source>
</evidence>
<dbReference type="PANTHER" id="PTHR30329">
    <property type="entry name" value="STATOR ELEMENT OF FLAGELLAR MOTOR COMPLEX"/>
    <property type="match status" value="1"/>
</dbReference>
<feature type="domain" description="OmpA-like" evidence="10">
    <location>
        <begin position="127"/>
        <end position="247"/>
    </location>
</feature>
<protein>
    <submittedName>
        <fullName evidence="11">Chemotaxis protein MotB</fullName>
    </submittedName>
</protein>
<keyword evidence="5 9" id="KW-1133">Transmembrane helix</keyword>
<dbReference type="PANTHER" id="PTHR30329:SF20">
    <property type="entry name" value="EXPORTED PROTEIN"/>
    <property type="match status" value="1"/>
</dbReference>
<keyword evidence="6 7" id="KW-0472">Membrane</keyword>
<feature type="transmembrane region" description="Helical" evidence="9">
    <location>
        <begin position="20"/>
        <end position="37"/>
    </location>
</feature>
<feature type="region of interest" description="Disordered" evidence="8">
    <location>
        <begin position="251"/>
        <end position="312"/>
    </location>
</feature>
<dbReference type="RefSeq" id="WP_090229526.1">
    <property type="nucleotide sequence ID" value="NZ_FNNU01000004.1"/>
</dbReference>
<evidence type="ECO:0000256" key="3">
    <source>
        <dbReference type="ARBA" id="ARBA00022475"/>
    </source>
</evidence>
<dbReference type="NCBIfam" id="NF006541">
    <property type="entry name" value="PRK09038.1"/>
    <property type="match status" value="1"/>
</dbReference>
<evidence type="ECO:0000313" key="11">
    <source>
        <dbReference type="EMBL" id="SDX43010.1"/>
    </source>
</evidence>
<dbReference type="Pfam" id="PF13677">
    <property type="entry name" value="MotB_plug"/>
    <property type="match status" value="1"/>
</dbReference>
<evidence type="ECO:0000256" key="5">
    <source>
        <dbReference type="ARBA" id="ARBA00022989"/>
    </source>
</evidence>
<dbReference type="AlphaFoldDB" id="A0A1H3BM21"/>
<evidence type="ECO:0000313" key="12">
    <source>
        <dbReference type="Proteomes" id="UP000243778"/>
    </source>
</evidence>
<dbReference type="Proteomes" id="UP000243778">
    <property type="component" value="Unassembled WGS sequence"/>
</dbReference>
<dbReference type="PROSITE" id="PS51123">
    <property type="entry name" value="OMPA_2"/>
    <property type="match status" value="1"/>
</dbReference>
<dbReference type="OrthoDB" id="9815217at2"/>
<dbReference type="InterPro" id="IPR025713">
    <property type="entry name" value="MotB-like_N_dom"/>
</dbReference>
<evidence type="ECO:0000256" key="7">
    <source>
        <dbReference type="PROSITE-ProRule" id="PRU00473"/>
    </source>
</evidence>
<evidence type="ECO:0000259" key="10">
    <source>
        <dbReference type="PROSITE" id="PS51123"/>
    </source>
</evidence>
<dbReference type="GO" id="GO:0005886">
    <property type="term" value="C:plasma membrane"/>
    <property type="evidence" value="ECO:0007669"/>
    <property type="project" value="UniProtKB-SubCell"/>
</dbReference>
<dbReference type="EMBL" id="FNNU01000004">
    <property type="protein sequence ID" value="SDX43010.1"/>
    <property type="molecule type" value="Genomic_DNA"/>
</dbReference>
<feature type="region of interest" description="Disordered" evidence="8">
    <location>
        <begin position="67"/>
        <end position="101"/>
    </location>
</feature>
<proteinExistence type="inferred from homology"/>
<dbReference type="Pfam" id="PF00691">
    <property type="entry name" value="OmpA"/>
    <property type="match status" value="1"/>
</dbReference>
<dbReference type="SUPFAM" id="SSF103088">
    <property type="entry name" value="OmpA-like"/>
    <property type="match status" value="1"/>
</dbReference>
<dbReference type="Gene3D" id="3.30.1330.60">
    <property type="entry name" value="OmpA-like domain"/>
    <property type="match status" value="1"/>
</dbReference>
<keyword evidence="12" id="KW-1185">Reference proteome</keyword>
<feature type="compositionally biased region" description="Basic and acidic residues" evidence="8">
    <location>
        <begin position="69"/>
        <end position="83"/>
    </location>
</feature>
<dbReference type="STRING" id="1007099.SAMN05216287_2897"/>
<comment type="similarity">
    <text evidence="2">Belongs to the MotB family.</text>
</comment>
<dbReference type="InterPro" id="IPR006665">
    <property type="entry name" value="OmpA-like"/>
</dbReference>
<dbReference type="InterPro" id="IPR036737">
    <property type="entry name" value="OmpA-like_sf"/>
</dbReference>
<evidence type="ECO:0000256" key="8">
    <source>
        <dbReference type="SAM" id="MobiDB-lite"/>
    </source>
</evidence>
<keyword evidence="3" id="KW-1003">Cell membrane</keyword>